<gene>
    <name evidence="2" type="ORF">SAMN04490247_2824</name>
</gene>
<evidence type="ECO:0000313" key="3">
    <source>
        <dbReference type="Proteomes" id="UP000199225"/>
    </source>
</evidence>
<dbReference type="GO" id="GO:0008289">
    <property type="term" value="F:lipid binding"/>
    <property type="evidence" value="ECO:0007669"/>
    <property type="project" value="UniProtKB-KW"/>
</dbReference>
<dbReference type="RefSeq" id="WP_093194501.1">
    <property type="nucleotide sequence ID" value="NZ_FNEV01000010.1"/>
</dbReference>
<keyword evidence="3" id="KW-1185">Reference proteome</keyword>
<organism evidence="2 3">
    <name type="scientific">Salimicrobium halophilum</name>
    <dbReference type="NCBI Taxonomy" id="86666"/>
    <lineage>
        <taxon>Bacteria</taxon>
        <taxon>Bacillati</taxon>
        <taxon>Bacillota</taxon>
        <taxon>Bacilli</taxon>
        <taxon>Bacillales</taxon>
        <taxon>Bacillaceae</taxon>
        <taxon>Salimicrobium</taxon>
    </lineage>
</organism>
<evidence type="ECO:0000256" key="1">
    <source>
        <dbReference type="ARBA" id="ARBA00023121"/>
    </source>
</evidence>
<dbReference type="PANTHER" id="PTHR33434:SF2">
    <property type="entry name" value="FATTY ACID-BINDING PROTEIN TM_1468"/>
    <property type="match status" value="1"/>
</dbReference>
<dbReference type="SUPFAM" id="SSF82549">
    <property type="entry name" value="DAK1/DegV-like"/>
    <property type="match status" value="1"/>
</dbReference>
<dbReference type="InterPro" id="IPR043168">
    <property type="entry name" value="DegV_C"/>
</dbReference>
<dbReference type="Pfam" id="PF02645">
    <property type="entry name" value="DegV"/>
    <property type="match status" value="1"/>
</dbReference>
<name>A0A1G8VRW7_9BACI</name>
<dbReference type="STRING" id="86666.SAMN04490247_2824"/>
<sequence>MTIQIIIDGGADVPSSFIEKQGIKVVPLNLHFGEEQYKTGVDLDLQSFYRKLKAADELPRSSSPSPNDFYEMYKSVDPDTPILNLALTQGLSSTYEHAEMGKQMLLEEEPDRRIAVINTKTASCGVALLADDAVKRIEEGMAFEDIVSHMEERLEKATTLFVLKTLENVIKGGRLDRVKGTIAKTLNIKLLMKATEEVGDIDVTEKVRGNKKAIRRLVEQIGEYTSDFEDKVIAISHCNDEKNAQALLEKIKGTYPFKDSILTEMGPLISTYSGEGGLVVAFYKD</sequence>
<dbReference type="Gene3D" id="3.40.50.10170">
    <property type="match status" value="1"/>
</dbReference>
<dbReference type="PANTHER" id="PTHR33434">
    <property type="entry name" value="DEGV DOMAIN-CONTAINING PROTEIN DR_1986-RELATED"/>
    <property type="match status" value="1"/>
</dbReference>
<dbReference type="Proteomes" id="UP000199225">
    <property type="component" value="Unassembled WGS sequence"/>
</dbReference>
<dbReference type="AlphaFoldDB" id="A0A1G8VRW7"/>
<dbReference type="InterPro" id="IPR050270">
    <property type="entry name" value="DegV_domain_contain"/>
</dbReference>
<reference evidence="3" key="1">
    <citation type="submission" date="2016-10" db="EMBL/GenBank/DDBJ databases">
        <authorList>
            <person name="Varghese N."/>
            <person name="Submissions S."/>
        </authorList>
    </citation>
    <scope>NUCLEOTIDE SEQUENCE [LARGE SCALE GENOMIC DNA]</scope>
    <source>
        <strain evidence="3">DSM 4771</strain>
    </source>
</reference>
<dbReference type="InterPro" id="IPR003797">
    <property type="entry name" value="DegV"/>
</dbReference>
<dbReference type="OrthoDB" id="5429275at2"/>
<dbReference type="EMBL" id="FNEV01000010">
    <property type="protein sequence ID" value="SDJ68135.1"/>
    <property type="molecule type" value="Genomic_DNA"/>
</dbReference>
<accession>A0A1G8VRW7</accession>
<dbReference type="Gene3D" id="3.30.1180.10">
    <property type="match status" value="1"/>
</dbReference>
<proteinExistence type="predicted"/>
<protein>
    <submittedName>
        <fullName evidence="2">EDD domain protein, DegV family</fullName>
    </submittedName>
</protein>
<dbReference type="NCBIfam" id="TIGR00762">
    <property type="entry name" value="DegV"/>
    <property type="match status" value="1"/>
</dbReference>
<evidence type="ECO:0000313" key="2">
    <source>
        <dbReference type="EMBL" id="SDJ68135.1"/>
    </source>
</evidence>
<keyword evidence="1" id="KW-0446">Lipid-binding</keyword>
<dbReference type="PROSITE" id="PS51482">
    <property type="entry name" value="DEGV"/>
    <property type="match status" value="1"/>
</dbReference>